<reference evidence="2" key="1">
    <citation type="submission" date="2019-03" db="EMBL/GenBank/DDBJ databases">
        <title>Largest Complete Mitochondrial Genome of a Gymnosperm, Sitka Spruce (Picea sitchensis), Indicates Complex Physical Structure.</title>
        <authorList>
            <person name="Jackman S.D."/>
            <person name="Coombe L."/>
            <person name="Warren R."/>
            <person name="Kirk H."/>
            <person name="Trinh E."/>
            <person name="McLeod T."/>
            <person name="Pleasance S."/>
            <person name="Pandoh P."/>
            <person name="Zhao Y."/>
            <person name="Coope R."/>
            <person name="Bousquet J."/>
            <person name="Bohlmann J.C."/>
            <person name="Jones S.J.M."/>
            <person name="Birol I."/>
        </authorList>
    </citation>
    <scope>NUCLEOTIDE SEQUENCE</scope>
    <source>
        <strain evidence="2">Q903</strain>
    </source>
</reference>
<protein>
    <submittedName>
        <fullName evidence="2">Uncharacterized protein</fullName>
    </submittedName>
</protein>
<dbReference type="EMBL" id="MK697699">
    <property type="protein sequence ID" value="QHR90101.1"/>
    <property type="molecule type" value="Genomic_DNA"/>
</dbReference>
<evidence type="ECO:0000256" key="1">
    <source>
        <dbReference type="SAM" id="Phobius"/>
    </source>
</evidence>
<keyword evidence="2" id="KW-0496">Mitochondrion</keyword>
<geneLocation type="mitochondrion" evidence="2"/>
<keyword evidence="1" id="KW-1133">Transmembrane helix</keyword>
<evidence type="ECO:0000313" key="2">
    <source>
        <dbReference type="EMBL" id="QHR90101.1"/>
    </source>
</evidence>
<keyword evidence="1" id="KW-0812">Transmembrane</keyword>
<proteinExistence type="predicted"/>
<gene>
    <name evidence="2" type="primary">orf04147</name>
    <name evidence="2" type="ORF">Q903MT_gene4124</name>
</gene>
<organism evidence="2">
    <name type="scientific">Picea sitchensis</name>
    <name type="common">Sitka spruce</name>
    <name type="synonym">Pinus sitchensis</name>
    <dbReference type="NCBI Taxonomy" id="3332"/>
    <lineage>
        <taxon>Eukaryota</taxon>
        <taxon>Viridiplantae</taxon>
        <taxon>Streptophyta</taxon>
        <taxon>Embryophyta</taxon>
        <taxon>Tracheophyta</taxon>
        <taxon>Spermatophyta</taxon>
        <taxon>Pinopsida</taxon>
        <taxon>Pinidae</taxon>
        <taxon>Conifers I</taxon>
        <taxon>Pinales</taxon>
        <taxon>Pinaceae</taxon>
        <taxon>Picea</taxon>
    </lineage>
</organism>
<feature type="transmembrane region" description="Helical" evidence="1">
    <location>
        <begin position="98"/>
        <end position="118"/>
    </location>
</feature>
<dbReference type="AlphaFoldDB" id="A0A6B9XUV0"/>
<keyword evidence="1" id="KW-0472">Membrane</keyword>
<name>A0A6B9XUV0_PICSI</name>
<sequence length="132" mass="14667">MASPIGMDVDTSSTHRRLLPSCINYVLLACHFQVQVTPNPSPVSPTSPVSTEVVRSVKYPVYLIPSVPCLNTIKNQAYGITFIYAFSRFDSSFCYLSALFYSSLATFIAYFVILLLGYRGELYSSGRGKGKW</sequence>
<accession>A0A6B9XUV0</accession>